<protein>
    <submittedName>
        <fullName evidence="1">Uncharacterized protein</fullName>
    </submittedName>
</protein>
<dbReference type="EMBL" id="JASNWA010000007">
    <property type="protein sequence ID" value="KAK3172624.1"/>
    <property type="molecule type" value="Genomic_DNA"/>
</dbReference>
<name>A0AAD9Z6Z9_9LECA</name>
<dbReference type="Proteomes" id="UP001276659">
    <property type="component" value="Unassembled WGS sequence"/>
</dbReference>
<reference evidence="1" key="1">
    <citation type="submission" date="2022-11" db="EMBL/GenBank/DDBJ databases">
        <title>Chromosomal genome sequence assembly and mating type (MAT) locus characterization of the leprose asexual lichenized fungus Lepraria neglecta (Nyl.) Erichsen.</title>
        <authorList>
            <person name="Allen J.L."/>
            <person name="Pfeffer B."/>
        </authorList>
    </citation>
    <scope>NUCLEOTIDE SEQUENCE</scope>
    <source>
        <strain evidence="1">Allen 5258</strain>
    </source>
</reference>
<comment type="caution">
    <text evidence="1">The sequence shown here is derived from an EMBL/GenBank/DDBJ whole genome shotgun (WGS) entry which is preliminary data.</text>
</comment>
<dbReference type="AlphaFoldDB" id="A0AAD9Z6Z9"/>
<keyword evidence="2" id="KW-1185">Reference proteome</keyword>
<sequence>MITGNIRDLADQEPLAHGSMNLVFSRFLVYGGWVEIHDLPWRYYKEDSVPDDEHMPWVHALREVTAERNMDLDCGSNAAEYMRNAGLVDVEVFPYKCPTGTWLSSTEPESERLGRYAVGPTAVSAAHYLVGKMLAGYPKFGDKVEELQENLLDTVVETPGKYTVYYSTIGRRTG</sequence>
<accession>A0AAD9Z6Z9</accession>
<gene>
    <name evidence="1" type="ORF">OEA41_005948</name>
</gene>
<organism evidence="1 2">
    <name type="scientific">Lepraria neglecta</name>
    <dbReference type="NCBI Taxonomy" id="209136"/>
    <lineage>
        <taxon>Eukaryota</taxon>
        <taxon>Fungi</taxon>
        <taxon>Dikarya</taxon>
        <taxon>Ascomycota</taxon>
        <taxon>Pezizomycotina</taxon>
        <taxon>Lecanoromycetes</taxon>
        <taxon>OSLEUM clade</taxon>
        <taxon>Lecanoromycetidae</taxon>
        <taxon>Lecanorales</taxon>
        <taxon>Lecanorineae</taxon>
        <taxon>Stereocaulaceae</taxon>
        <taxon>Lepraria</taxon>
    </lineage>
</organism>
<evidence type="ECO:0000313" key="1">
    <source>
        <dbReference type="EMBL" id="KAK3172624.1"/>
    </source>
</evidence>
<evidence type="ECO:0000313" key="2">
    <source>
        <dbReference type="Proteomes" id="UP001276659"/>
    </source>
</evidence>
<proteinExistence type="predicted"/>